<evidence type="ECO:0000313" key="5">
    <source>
        <dbReference type="Proteomes" id="UP000002315"/>
    </source>
</evidence>
<protein>
    <submittedName>
        <fullName evidence="4">Nucleic acid binding OB-fold tRNA/helicase-type</fullName>
    </submittedName>
</protein>
<dbReference type="Gene3D" id="2.40.50.140">
    <property type="entry name" value="Nucleic acid-binding proteins"/>
    <property type="match status" value="6"/>
</dbReference>
<keyword evidence="5" id="KW-1185">Reference proteome</keyword>
<name>E3GXF2_METFV</name>
<organism evidence="4 5">
    <name type="scientific">Methanothermus fervidus (strain ATCC 43054 / DSM 2088 / JCM 10308 / V24 S)</name>
    <dbReference type="NCBI Taxonomy" id="523846"/>
    <lineage>
        <taxon>Archaea</taxon>
        <taxon>Methanobacteriati</taxon>
        <taxon>Methanobacteriota</taxon>
        <taxon>Methanomada group</taxon>
        <taxon>Methanobacteria</taxon>
        <taxon>Methanobacteriales</taxon>
        <taxon>Methanothermaceae</taxon>
        <taxon>Methanothermus</taxon>
    </lineage>
</organism>
<dbReference type="GO" id="GO:0004386">
    <property type="term" value="F:helicase activity"/>
    <property type="evidence" value="ECO:0007669"/>
    <property type="project" value="UniProtKB-KW"/>
</dbReference>
<dbReference type="EMBL" id="CP002278">
    <property type="protein sequence ID" value="ADP76984.1"/>
    <property type="molecule type" value="Genomic_DNA"/>
</dbReference>
<feature type="domain" description="OB" evidence="2">
    <location>
        <begin position="84"/>
        <end position="159"/>
    </location>
</feature>
<keyword evidence="4" id="KW-0067">ATP-binding</keyword>
<dbReference type="InterPro" id="IPR035203">
    <property type="entry name" value="Cdc24_OB3"/>
</dbReference>
<dbReference type="GO" id="GO:0003677">
    <property type="term" value="F:DNA binding"/>
    <property type="evidence" value="ECO:0007669"/>
    <property type="project" value="UniProtKB-KW"/>
</dbReference>
<dbReference type="PANTHER" id="PTHR13356">
    <property type="entry name" value="OB FOLD NUCLEIC ACID BINDING PROTEIN-RELATED"/>
    <property type="match status" value="1"/>
</dbReference>
<dbReference type="Pfam" id="PF01336">
    <property type="entry name" value="tRNA_anti-codon"/>
    <property type="match status" value="1"/>
</dbReference>
<evidence type="ECO:0000259" key="3">
    <source>
        <dbReference type="Pfam" id="PF17244"/>
    </source>
</evidence>
<dbReference type="Proteomes" id="UP000002315">
    <property type="component" value="Chromosome"/>
</dbReference>
<evidence type="ECO:0000256" key="1">
    <source>
        <dbReference type="ARBA" id="ARBA00023125"/>
    </source>
</evidence>
<evidence type="ECO:0000313" key="4">
    <source>
        <dbReference type="EMBL" id="ADP76984.1"/>
    </source>
</evidence>
<dbReference type="PANTHER" id="PTHR13356:SF0">
    <property type="entry name" value="SOSS COMPLEX SUBUNIT B HOMOLOG"/>
    <property type="match status" value="1"/>
</dbReference>
<keyword evidence="4" id="KW-0547">Nucleotide-binding</keyword>
<sequence length="791" mass="90521">MNKKLREKYEKIKDKISEEEFLELIEKKKKEFEDIRFMKDSNDEEIAELVVSEFLEGKNEYLSDKEEFAMDKISKIEEGAENLTVKGRVMRISNPRKFVDQRGKEGKVANVLLADDTGEIRAVFWTENIPLLEKINEGDIIEIKGVEAKRGFGGRKEVHLQPRSEIKKLKAEEYPEFPEYEEKFIKIGEITGDQSEVNVMGRIVHISPIRTYKRDGKEGKMAAIKLKDDSGEIRYLLWNRDVDIINDLKLKEGDAVKILGAQVRERDDEIYLSHGGLSRIEKGDYDVPKFKPKVHKIGELHGEERDVTVIGLVTKVQDIVKFERPDGTKGAVKSIKIKDDTGSTYVKLWGEDAKLKINKGDVIKVVGGNVVFDDFTSSYCINTNWNTRIEINPENISNELSNLLKEYKNELKPKKIGTILEMDSEEGEEVDVLGRVISVSEPREFQRDDGIGIVRSVEIADETGIIRASFWDDKASEKIDIGDVLQIENARIRIGSYGVELSVGKTSRVIRKENTAVPSLEELEKKIFVTKNIKDLERDDRHIKIIGRIIDIGEIAENQREDGSIIKFRRMEVADKTGTIEVSLWDDKYNLPLDIGNVVEIYNPRVVLRNERLELRVGRSSEIKVLKNAKDIPKLEELVDLHWPKKDIKDLEPGDRNVRITGKIVEISGSRPISYRCPNCHERIDITEESVCNFCGEPIDEPEHLLVIPAKLVNDTGEIRVVFFRREAEELIEMKTEEIVEIINEVGEENALEDRIKSFEGIDVTLLGYVSADEYTGELTFIPRKIIKKEL</sequence>
<dbReference type="InterPro" id="IPR012340">
    <property type="entry name" value="NA-bd_OB-fold"/>
</dbReference>
<dbReference type="OrthoDB" id="6262at2157"/>
<dbReference type="STRING" id="523846.Mfer_0181"/>
<dbReference type="CDD" id="cd04491">
    <property type="entry name" value="SoSSB_OBF"/>
    <property type="match status" value="5"/>
</dbReference>
<dbReference type="GO" id="GO:0000724">
    <property type="term" value="P:double-strand break repair via homologous recombination"/>
    <property type="evidence" value="ECO:0007669"/>
    <property type="project" value="TreeGrafter"/>
</dbReference>
<reference evidence="4 5" key="1">
    <citation type="journal article" date="2010" name="Stand. Genomic Sci.">
        <title>Complete genome sequence of Methanothermus fervidus type strain (V24S).</title>
        <authorList>
            <person name="Anderson I."/>
            <person name="Djao O.D."/>
            <person name="Misra M."/>
            <person name="Chertkov O."/>
            <person name="Nolan M."/>
            <person name="Lucas S."/>
            <person name="Lapidus A."/>
            <person name="Del Rio T.G."/>
            <person name="Tice H."/>
            <person name="Cheng J.F."/>
            <person name="Tapia R."/>
            <person name="Han C."/>
            <person name="Goodwin L."/>
            <person name="Pitluck S."/>
            <person name="Liolios K."/>
            <person name="Ivanova N."/>
            <person name="Mavromatis K."/>
            <person name="Mikhailova N."/>
            <person name="Pati A."/>
            <person name="Brambilla E."/>
            <person name="Chen A."/>
            <person name="Palaniappan K."/>
            <person name="Land M."/>
            <person name="Hauser L."/>
            <person name="Chang Y.J."/>
            <person name="Jeffries C.D."/>
            <person name="Sikorski J."/>
            <person name="Spring S."/>
            <person name="Rohde M."/>
            <person name="Eichinger K."/>
            <person name="Huber H."/>
            <person name="Wirth R."/>
            <person name="Goker M."/>
            <person name="Detter J.C."/>
            <person name="Woyke T."/>
            <person name="Bristow J."/>
            <person name="Eisen J.A."/>
            <person name="Markowitz V."/>
            <person name="Hugenholtz P."/>
            <person name="Klenk H.P."/>
            <person name="Kyrpides N.C."/>
        </authorList>
    </citation>
    <scope>NUCLEOTIDE SEQUENCE [LARGE SCALE GENOMIC DNA]</scope>
    <source>
        <strain evidence="5">ATCC 43054 / DSM 2088 / JCM 10308 / V24 S</strain>
    </source>
</reference>
<dbReference type="GO" id="GO:0010212">
    <property type="term" value="P:response to ionizing radiation"/>
    <property type="evidence" value="ECO:0007669"/>
    <property type="project" value="TreeGrafter"/>
</dbReference>
<dbReference type="KEGG" id="mfv:Mfer_0181"/>
<evidence type="ECO:0000259" key="2">
    <source>
        <dbReference type="Pfam" id="PF01336"/>
    </source>
</evidence>
<keyword evidence="4" id="KW-0378">Hydrolase</keyword>
<feature type="domain" description="Cell division control protein 24 OB" evidence="3">
    <location>
        <begin position="535"/>
        <end position="736"/>
    </location>
</feature>
<accession>E3GXF2</accession>
<gene>
    <name evidence="4" type="ordered locus">Mfer_0181</name>
</gene>
<dbReference type="AlphaFoldDB" id="E3GXF2"/>
<dbReference type="InterPro" id="IPR004365">
    <property type="entry name" value="NA-bd_OB_tRNA"/>
</dbReference>
<dbReference type="HOGENOM" id="CLU_019441_0_0_2"/>
<dbReference type="Pfam" id="PF17244">
    <property type="entry name" value="CDC24_OB3"/>
    <property type="match status" value="1"/>
</dbReference>
<keyword evidence="4" id="KW-0347">Helicase</keyword>
<proteinExistence type="predicted"/>
<dbReference type="InterPro" id="IPR051231">
    <property type="entry name" value="SOSS-B"/>
</dbReference>
<dbReference type="SUPFAM" id="SSF50249">
    <property type="entry name" value="Nucleic acid-binding proteins"/>
    <property type="match status" value="6"/>
</dbReference>
<keyword evidence="1" id="KW-0238">DNA-binding</keyword>